<dbReference type="SUPFAM" id="SSF141868">
    <property type="entry name" value="EAL domain-like"/>
    <property type="match status" value="1"/>
</dbReference>
<dbReference type="Gene3D" id="6.10.340.10">
    <property type="match status" value="1"/>
</dbReference>
<dbReference type="PANTHER" id="PTHR44757">
    <property type="entry name" value="DIGUANYLATE CYCLASE DGCP"/>
    <property type="match status" value="1"/>
</dbReference>
<evidence type="ECO:0000259" key="3">
    <source>
        <dbReference type="PROSITE" id="PS50887"/>
    </source>
</evidence>
<dbReference type="SMART" id="SM00052">
    <property type="entry name" value="EAL"/>
    <property type="match status" value="1"/>
</dbReference>
<dbReference type="EMBL" id="BAABBO010000011">
    <property type="protein sequence ID" value="GAA3968515.1"/>
    <property type="molecule type" value="Genomic_DNA"/>
</dbReference>
<reference evidence="5" key="1">
    <citation type="journal article" date="2019" name="Int. J. Syst. Evol. Microbiol.">
        <title>The Global Catalogue of Microorganisms (GCM) 10K type strain sequencing project: providing services to taxonomists for standard genome sequencing and annotation.</title>
        <authorList>
            <consortium name="The Broad Institute Genomics Platform"/>
            <consortium name="The Broad Institute Genome Sequencing Center for Infectious Disease"/>
            <person name="Wu L."/>
            <person name="Ma J."/>
        </authorList>
    </citation>
    <scope>NUCLEOTIDE SEQUENCE [LARGE SCALE GENOMIC DNA]</scope>
    <source>
        <strain evidence="5">JCM 17555</strain>
    </source>
</reference>
<protein>
    <submittedName>
        <fullName evidence="4">GGDEF domain-containing phosphodiesterase</fullName>
    </submittedName>
</protein>
<dbReference type="CDD" id="cd01948">
    <property type="entry name" value="EAL"/>
    <property type="match status" value="1"/>
</dbReference>
<dbReference type="InterPro" id="IPR043128">
    <property type="entry name" value="Rev_trsase/Diguanyl_cyclase"/>
</dbReference>
<dbReference type="Gene3D" id="3.20.20.450">
    <property type="entry name" value="EAL domain"/>
    <property type="match status" value="1"/>
</dbReference>
<feature type="domain" description="EAL" evidence="2">
    <location>
        <begin position="375"/>
        <end position="632"/>
    </location>
</feature>
<dbReference type="Gene3D" id="3.30.70.270">
    <property type="match status" value="1"/>
</dbReference>
<dbReference type="InterPro" id="IPR035919">
    <property type="entry name" value="EAL_sf"/>
</dbReference>
<accession>A0ABP7PNB1</accession>
<feature type="domain" description="GGDEF" evidence="3">
    <location>
        <begin position="229"/>
        <end position="370"/>
    </location>
</feature>
<dbReference type="SMART" id="SM00267">
    <property type="entry name" value="GGDEF"/>
    <property type="match status" value="1"/>
</dbReference>
<keyword evidence="1" id="KW-0812">Transmembrane</keyword>
<dbReference type="PROSITE" id="PS50883">
    <property type="entry name" value="EAL"/>
    <property type="match status" value="1"/>
</dbReference>
<organism evidence="4 5">
    <name type="scientific">Allohahella marinimesophila</name>
    <dbReference type="NCBI Taxonomy" id="1054972"/>
    <lineage>
        <taxon>Bacteria</taxon>
        <taxon>Pseudomonadati</taxon>
        <taxon>Pseudomonadota</taxon>
        <taxon>Gammaproteobacteria</taxon>
        <taxon>Oceanospirillales</taxon>
        <taxon>Hahellaceae</taxon>
        <taxon>Allohahella</taxon>
    </lineage>
</organism>
<dbReference type="Pfam" id="PF00563">
    <property type="entry name" value="EAL"/>
    <property type="match status" value="1"/>
</dbReference>
<proteinExistence type="predicted"/>
<dbReference type="NCBIfam" id="TIGR00254">
    <property type="entry name" value="GGDEF"/>
    <property type="match status" value="1"/>
</dbReference>
<dbReference type="SUPFAM" id="SSF55073">
    <property type="entry name" value="Nucleotide cyclase"/>
    <property type="match status" value="1"/>
</dbReference>
<evidence type="ECO:0000313" key="5">
    <source>
        <dbReference type="Proteomes" id="UP001501337"/>
    </source>
</evidence>
<dbReference type="PROSITE" id="PS50887">
    <property type="entry name" value="GGDEF"/>
    <property type="match status" value="1"/>
</dbReference>
<dbReference type="CDD" id="cd01949">
    <property type="entry name" value="GGDEF"/>
    <property type="match status" value="1"/>
</dbReference>
<evidence type="ECO:0000256" key="1">
    <source>
        <dbReference type="SAM" id="Phobius"/>
    </source>
</evidence>
<dbReference type="PANTHER" id="PTHR44757:SF2">
    <property type="entry name" value="BIOFILM ARCHITECTURE MAINTENANCE PROTEIN MBAA"/>
    <property type="match status" value="1"/>
</dbReference>
<dbReference type="InterPro" id="IPR029787">
    <property type="entry name" value="Nucleotide_cyclase"/>
</dbReference>
<comment type="caution">
    <text evidence="4">The sequence shown here is derived from an EMBL/GenBank/DDBJ whole genome shotgun (WGS) entry which is preliminary data.</text>
</comment>
<sequence>MWQRDDASYRLAYMSLIDSATLLTPKKASRRDSVLVIQSVVEPSTFQSQADAVLERYGGSLTFDSTGSTSNDTGLSAPDGAFELKATRVSSTGIEWQLVSSQAYIAERLASIKRPLILSLIGLVVFSGFTILLLIRRYITGPIAQLDRNLEDVIEGRESTIRADESSQDEIAHIAHIARMFRKLYGELSLAYATSKAMAETDQLTALHNLTYLNHHGQALMDAAQAQGLSLGLMYVDIDNFKFVNDRFGHDTGDELLVSLASSFLTLLERYRGQTSLAPILFRIAGDEFGVMLAQSKAMPNARHDLANEIVALFKTGYRLDSTLLPISASIGIAECPADATQLTQLMSCADSAMYQAKSLGKNQLAHYSRDIATKANRERDIEHALKVVDCDAEFFLVFMPIISVATGTANAVEVLLRWNSSRLGPVGPAEFVPIAEATGLFEKIDRWVVSESLRLYKNVSAELGGDVKLSINLSSAQLCNKDLASQIIYAARQYKVEPAMIQLEMTETIGIDFSDQMTYTLQALRSAGFGVAIGDFGAGYTSLAQLVEYPVDVVKLDRLFITRMMDAGKSSMLPPLIDLCHLQSIEVTAEGVENEAQLRLLVDAGCDALQGYYFGQPVPLARLQAASEQWRIRAASARRVTHPGKGARRL</sequence>
<name>A0ABP7PNB1_9GAMM</name>
<dbReference type="Proteomes" id="UP001501337">
    <property type="component" value="Unassembled WGS sequence"/>
</dbReference>
<gene>
    <name evidence="4" type="ORF">GCM10022278_27900</name>
</gene>
<keyword evidence="5" id="KW-1185">Reference proteome</keyword>
<keyword evidence="1" id="KW-1133">Transmembrane helix</keyword>
<evidence type="ECO:0000313" key="4">
    <source>
        <dbReference type="EMBL" id="GAA3968515.1"/>
    </source>
</evidence>
<dbReference type="Pfam" id="PF00990">
    <property type="entry name" value="GGDEF"/>
    <property type="match status" value="1"/>
</dbReference>
<dbReference type="InterPro" id="IPR052155">
    <property type="entry name" value="Biofilm_reg_signaling"/>
</dbReference>
<keyword evidence="1" id="KW-0472">Membrane</keyword>
<feature type="transmembrane region" description="Helical" evidence="1">
    <location>
        <begin position="116"/>
        <end position="135"/>
    </location>
</feature>
<evidence type="ECO:0000259" key="2">
    <source>
        <dbReference type="PROSITE" id="PS50883"/>
    </source>
</evidence>
<dbReference type="InterPro" id="IPR001633">
    <property type="entry name" value="EAL_dom"/>
</dbReference>
<dbReference type="InterPro" id="IPR000160">
    <property type="entry name" value="GGDEF_dom"/>
</dbReference>